<feature type="domain" description="HicB-like antitoxin of toxin-antitoxin system" evidence="1">
    <location>
        <begin position="18"/>
        <end position="61"/>
    </location>
</feature>
<dbReference type="InterPro" id="IPR031807">
    <property type="entry name" value="HicB-like"/>
</dbReference>
<dbReference type="Pfam" id="PF15919">
    <property type="entry name" value="HicB_lk_antitox"/>
    <property type="match status" value="1"/>
</dbReference>
<dbReference type="InterPro" id="IPR035069">
    <property type="entry name" value="TTHA1013/TTHA0281-like"/>
</dbReference>
<dbReference type="EMBL" id="JACHIP010000001">
    <property type="protein sequence ID" value="MBB5055401.1"/>
    <property type="molecule type" value="Genomic_DNA"/>
</dbReference>
<dbReference type="SUPFAM" id="SSF143100">
    <property type="entry name" value="TTHA1013/TTHA0281-like"/>
    <property type="match status" value="1"/>
</dbReference>
<proteinExistence type="predicted"/>
<dbReference type="Gene3D" id="3.30.160.250">
    <property type="match status" value="1"/>
</dbReference>
<reference evidence="2 3" key="1">
    <citation type="submission" date="2020-08" db="EMBL/GenBank/DDBJ databases">
        <title>Genomic Encyclopedia of Type Strains, Phase IV (KMG-V): Genome sequencing to study the core and pangenomes of soil and plant-associated prokaryotes.</title>
        <authorList>
            <person name="Whitman W."/>
        </authorList>
    </citation>
    <scope>NUCLEOTIDE SEQUENCE [LARGE SCALE GENOMIC DNA]</scope>
    <source>
        <strain evidence="2 3">M8UP14</strain>
    </source>
</reference>
<evidence type="ECO:0000313" key="3">
    <source>
        <dbReference type="Proteomes" id="UP000540989"/>
    </source>
</evidence>
<dbReference type="AlphaFoldDB" id="A0A7W7Z8U0"/>
<sequence length="123" mass="14433">MIRRYLVIYQIGSGHMSAYVPDVPGCSSIGHSLEELRENIHDELEFHLERMALEGRSPQEPFMGMDDVPAGTHAEWMMVKPMPEEKTLSLDAKIRRRLRRPFGFKWNWFSRDAQIVRVRTTFI</sequence>
<dbReference type="Proteomes" id="UP000540989">
    <property type="component" value="Unassembled WGS sequence"/>
</dbReference>
<gene>
    <name evidence="2" type="ORF">HDF16_000070</name>
</gene>
<protein>
    <submittedName>
        <fullName evidence="2">Putative RNase H-like HicB family nuclease</fullName>
    </submittedName>
</protein>
<comment type="caution">
    <text evidence="2">The sequence shown here is derived from an EMBL/GenBank/DDBJ whole genome shotgun (WGS) entry which is preliminary data.</text>
</comment>
<keyword evidence="3" id="KW-1185">Reference proteome</keyword>
<evidence type="ECO:0000259" key="1">
    <source>
        <dbReference type="Pfam" id="PF15919"/>
    </source>
</evidence>
<organism evidence="2 3">
    <name type="scientific">Granulicella aggregans</name>
    <dbReference type="NCBI Taxonomy" id="474949"/>
    <lineage>
        <taxon>Bacteria</taxon>
        <taxon>Pseudomonadati</taxon>
        <taxon>Acidobacteriota</taxon>
        <taxon>Terriglobia</taxon>
        <taxon>Terriglobales</taxon>
        <taxon>Acidobacteriaceae</taxon>
        <taxon>Granulicella</taxon>
    </lineage>
</organism>
<evidence type="ECO:0000313" key="2">
    <source>
        <dbReference type="EMBL" id="MBB5055401.1"/>
    </source>
</evidence>
<name>A0A7W7Z8U0_9BACT</name>
<dbReference type="RefSeq" id="WP_184213065.1">
    <property type="nucleotide sequence ID" value="NZ_JACHIP010000001.1"/>
</dbReference>
<accession>A0A7W7Z8U0</accession>